<feature type="region of interest" description="Disordered" evidence="1">
    <location>
        <begin position="22"/>
        <end position="48"/>
    </location>
</feature>
<gene>
    <name evidence="2" type="ORF">IE4872_PA00090</name>
</gene>
<proteinExistence type="predicted"/>
<reference evidence="2 3" key="1">
    <citation type="submission" date="2016-09" db="EMBL/GenBank/DDBJ databases">
        <title>The complete genome sequences of Rhizobium gallicum, symbiovars gallicum and phaseoli, symbionts associated to common bean (Phaseolus vulgaris).</title>
        <authorList>
            <person name="Bustos P."/>
            <person name="Santamaria R.I."/>
            <person name="Perez-Carrascal O.M."/>
            <person name="Juarez S."/>
            <person name="Lozano L."/>
            <person name="Martinez-Flores I."/>
            <person name="Martinez-Romero E."/>
            <person name="Cevallos M."/>
            <person name="Romero D."/>
            <person name="Davila G."/>
            <person name="Gonzalez V."/>
        </authorList>
    </citation>
    <scope>NUCLEOTIDE SEQUENCE [LARGE SCALE GENOMIC DNA]</scope>
    <source>
        <strain evidence="2 3">IE4872</strain>
        <plasmid evidence="3">prgalie4872a</plasmid>
    </source>
</reference>
<protein>
    <submittedName>
        <fullName evidence="2">Uncharacterized protein</fullName>
    </submittedName>
</protein>
<keyword evidence="2" id="KW-0614">Plasmid</keyword>
<evidence type="ECO:0000313" key="2">
    <source>
        <dbReference type="EMBL" id="APO69836.1"/>
    </source>
</evidence>
<accession>A0A1L5NPL6</accession>
<sequence>MATKLKKLRIAASRQLRVPIVPPRSCSASPRNAADEVEARENPSGLAAKTLLPHQEAGYTSAVVTFDPSQLVAIEQGPNGAFGEY</sequence>
<organism evidence="2 3">
    <name type="scientific">Rhizobium gallicum</name>
    <dbReference type="NCBI Taxonomy" id="56730"/>
    <lineage>
        <taxon>Bacteria</taxon>
        <taxon>Pseudomonadati</taxon>
        <taxon>Pseudomonadota</taxon>
        <taxon>Alphaproteobacteria</taxon>
        <taxon>Hyphomicrobiales</taxon>
        <taxon>Rhizobiaceae</taxon>
        <taxon>Rhizobium/Agrobacterium group</taxon>
        <taxon>Rhizobium</taxon>
    </lineage>
</organism>
<name>A0A1L5NPL6_9HYPH</name>
<evidence type="ECO:0000256" key="1">
    <source>
        <dbReference type="SAM" id="MobiDB-lite"/>
    </source>
</evidence>
<dbReference type="Proteomes" id="UP000184749">
    <property type="component" value="Plasmid pRgalIE4872a"/>
</dbReference>
<dbReference type="EMBL" id="CP017102">
    <property type="protein sequence ID" value="APO69836.1"/>
    <property type="molecule type" value="Genomic_DNA"/>
</dbReference>
<dbReference type="RefSeq" id="WP_156886526.1">
    <property type="nucleotide sequence ID" value="NZ_CP017102.1"/>
</dbReference>
<dbReference type="AlphaFoldDB" id="A0A1L5NPL6"/>
<geneLocation type="plasmid" evidence="3">
    <name>prgalie4872a</name>
</geneLocation>
<evidence type="ECO:0000313" key="3">
    <source>
        <dbReference type="Proteomes" id="UP000184749"/>
    </source>
</evidence>